<name>A0A4Y2BH25_ARAVE</name>
<evidence type="ECO:0000259" key="4">
    <source>
        <dbReference type="Pfam" id="PF08241"/>
    </source>
</evidence>
<feature type="domain" description="Methyltransferase type 11" evidence="4">
    <location>
        <begin position="46"/>
        <end position="138"/>
    </location>
</feature>
<dbReference type="CDD" id="cd02440">
    <property type="entry name" value="AdoMet_MTases"/>
    <property type="match status" value="1"/>
</dbReference>
<keyword evidence="2 5" id="KW-0489">Methyltransferase</keyword>
<dbReference type="GO" id="GO:0032259">
    <property type="term" value="P:methylation"/>
    <property type="evidence" value="ECO:0007669"/>
    <property type="project" value="UniProtKB-KW"/>
</dbReference>
<sequence>MTSALFAGAKHAQIYAKYRPFPPKLLVKSIIEYLKIKRNPPFKKAVDVGCGSGQSTIVLSPYFETVIGLDISEAQIECAKQFNLSRNIEYKVTTKVGNLPIASSSVDLVTFSQSLHWFKGEEIFPEIERILQPNGVIAAYGYWIPIPKINEHDKNMEINRLITQYLHEDKLGRYWDSERYIVQGYYSTIDLPFKNTHRLNFQQTSDSTLQDYMGYLSSWSAYQKLVKEDPLTAKQLLDEIEKKIIKILGEEKPTLSLYTDFFMIMGHR</sequence>
<dbReference type="EMBL" id="BGPR01000080">
    <property type="protein sequence ID" value="GBL91540.1"/>
    <property type="molecule type" value="Genomic_DNA"/>
</dbReference>
<dbReference type="InterPro" id="IPR013216">
    <property type="entry name" value="Methyltransf_11"/>
</dbReference>
<dbReference type="AlphaFoldDB" id="A0A4Y2BH25"/>
<keyword evidence="6" id="KW-1185">Reference proteome</keyword>
<evidence type="ECO:0000256" key="3">
    <source>
        <dbReference type="ARBA" id="ARBA00022679"/>
    </source>
</evidence>
<gene>
    <name evidence="5" type="primary">DDB_G0268948_2</name>
    <name evidence="5" type="ORF">AVEN_23608_1</name>
</gene>
<dbReference type="GO" id="GO:0008757">
    <property type="term" value="F:S-adenosylmethionine-dependent methyltransferase activity"/>
    <property type="evidence" value="ECO:0007669"/>
    <property type="project" value="InterPro"/>
</dbReference>
<proteinExistence type="inferred from homology"/>
<evidence type="ECO:0000256" key="1">
    <source>
        <dbReference type="ARBA" id="ARBA00008361"/>
    </source>
</evidence>
<keyword evidence="3 5" id="KW-0808">Transferase</keyword>
<organism evidence="5 6">
    <name type="scientific">Araneus ventricosus</name>
    <name type="common">Orbweaver spider</name>
    <name type="synonym">Epeira ventricosa</name>
    <dbReference type="NCBI Taxonomy" id="182803"/>
    <lineage>
        <taxon>Eukaryota</taxon>
        <taxon>Metazoa</taxon>
        <taxon>Ecdysozoa</taxon>
        <taxon>Arthropoda</taxon>
        <taxon>Chelicerata</taxon>
        <taxon>Arachnida</taxon>
        <taxon>Araneae</taxon>
        <taxon>Araneomorphae</taxon>
        <taxon>Entelegynae</taxon>
        <taxon>Araneoidea</taxon>
        <taxon>Araneidae</taxon>
        <taxon>Araneus</taxon>
    </lineage>
</organism>
<evidence type="ECO:0000313" key="6">
    <source>
        <dbReference type="Proteomes" id="UP000499080"/>
    </source>
</evidence>
<reference evidence="5 6" key="1">
    <citation type="journal article" date="2019" name="Sci. Rep.">
        <title>Orb-weaving spider Araneus ventricosus genome elucidates the spidroin gene catalogue.</title>
        <authorList>
            <person name="Kono N."/>
            <person name="Nakamura H."/>
            <person name="Ohtoshi R."/>
            <person name="Moran D.A.P."/>
            <person name="Shinohara A."/>
            <person name="Yoshida Y."/>
            <person name="Fujiwara M."/>
            <person name="Mori M."/>
            <person name="Tomita M."/>
            <person name="Arakawa K."/>
        </authorList>
    </citation>
    <scope>NUCLEOTIDE SEQUENCE [LARGE SCALE GENOMIC DNA]</scope>
</reference>
<comment type="caution">
    <text evidence="5">The sequence shown here is derived from an EMBL/GenBank/DDBJ whole genome shotgun (WGS) entry which is preliminary data.</text>
</comment>
<dbReference type="Proteomes" id="UP000499080">
    <property type="component" value="Unassembled WGS sequence"/>
</dbReference>
<dbReference type="OrthoDB" id="506498at2759"/>
<evidence type="ECO:0000313" key="5">
    <source>
        <dbReference type="EMBL" id="GBL91540.1"/>
    </source>
</evidence>
<accession>A0A4Y2BH25</accession>
<evidence type="ECO:0000256" key="2">
    <source>
        <dbReference type="ARBA" id="ARBA00022603"/>
    </source>
</evidence>
<dbReference type="SUPFAM" id="SSF53335">
    <property type="entry name" value="S-adenosyl-L-methionine-dependent methyltransferases"/>
    <property type="match status" value="1"/>
</dbReference>
<dbReference type="Gene3D" id="3.40.50.150">
    <property type="entry name" value="Vaccinia Virus protein VP39"/>
    <property type="match status" value="1"/>
</dbReference>
<dbReference type="PANTHER" id="PTHR44942">
    <property type="entry name" value="METHYLTRANSF_11 DOMAIN-CONTAINING PROTEIN"/>
    <property type="match status" value="1"/>
</dbReference>
<comment type="similarity">
    <text evidence="1">Belongs to the methyltransferase superfamily.</text>
</comment>
<dbReference type="InterPro" id="IPR029063">
    <property type="entry name" value="SAM-dependent_MTases_sf"/>
</dbReference>
<dbReference type="PANTHER" id="PTHR44942:SF4">
    <property type="entry name" value="METHYLTRANSFERASE TYPE 11 DOMAIN-CONTAINING PROTEIN"/>
    <property type="match status" value="1"/>
</dbReference>
<dbReference type="InterPro" id="IPR051052">
    <property type="entry name" value="Diverse_substrate_MTase"/>
</dbReference>
<protein>
    <submittedName>
        <fullName evidence="5">Methyltransferase DDB_G0268948</fullName>
    </submittedName>
</protein>
<dbReference type="Pfam" id="PF08241">
    <property type="entry name" value="Methyltransf_11"/>
    <property type="match status" value="1"/>
</dbReference>